<evidence type="ECO:0008006" key="3">
    <source>
        <dbReference type="Google" id="ProtNLM"/>
    </source>
</evidence>
<reference evidence="1 2" key="1">
    <citation type="submission" date="2018-07" db="EMBL/GenBank/DDBJ databases">
        <title>Streptomyces species from bats.</title>
        <authorList>
            <person name="Dunlap C."/>
        </authorList>
    </citation>
    <scope>NUCLEOTIDE SEQUENCE [LARGE SCALE GENOMIC DNA]</scope>
    <source>
        <strain evidence="1 2">AC230</strain>
    </source>
</reference>
<dbReference type="OrthoDB" id="5178491at2"/>
<keyword evidence="2" id="KW-1185">Reference proteome</keyword>
<accession>A0A370BDU8</accession>
<protein>
    <recommendedName>
        <fullName evidence="3">Integrase</fullName>
    </recommendedName>
</protein>
<dbReference type="RefSeq" id="WP_114623723.1">
    <property type="nucleotide sequence ID" value="NZ_QQNA01000080.1"/>
</dbReference>
<dbReference type="EMBL" id="QQNA01000080">
    <property type="protein sequence ID" value="RDG37983.1"/>
    <property type="molecule type" value="Genomic_DNA"/>
</dbReference>
<dbReference type="Proteomes" id="UP000253741">
    <property type="component" value="Unassembled WGS sequence"/>
</dbReference>
<name>A0A370BDU8_9ACTN</name>
<organism evidence="1 2">
    <name type="scientific">Streptomyces corynorhini</name>
    <dbReference type="NCBI Taxonomy" id="2282652"/>
    <lineage>
        <taxon>Bacteria</taxon>
        <taxon>Bacillati</taxon>
        <taxon>Actinomycetota</taxon>
        <taxon>Actinomycetes</taxon>
        <taxon>Kitasatosporales</taxon>
        <taxon>Streptomycetaceae</taxon>
        <taxon>Streptomyces</taxon>
    </lineage>
</organism>
<evidence type="ECO:0000313" key="2">
    <source>
        <dbReference type="Proteomes" id="UP000253741"/>
    </source>
</evidence>
<dbReference type="AlphaFoldDB" id="A0A370BDU8"/>
<gene>
    <name evidence="1" type="ORF">DVH02_11730</name>
</gene>
<sequence length="308" mass="33671">MARFTLRTAFLRVTVVWEGAVRSGQLRSQTAESYIQTGERLLRFAAAYGVTRLDDVTDAFAQSFVDAPGKDRHGRMVPIPADSTRRVRKSGVDALFAEARRLGMTTAAPTLDLPAIARSAPRPAGRLTDQDIDTLRFHSERGMPSTRNASVLALLLAGLHTGEIGYTGTTDLTPDRTRVWACGTVYVTARYCPLEDPWSRRVLELRAGHLQRHRSPNGLEILAITKDIPAHRRQSSICTAFGETVRDSGIAPEGRSAAPRDVTDWVAAKILAESGQIADVALRLGLSSLDGAARRADFIWRPIAEEDA</sequence>
<proteinExistence type="predicted"/>
<comment type="caution">
    <text evidence="1">The sequence shown here is derived from an EMBL/GenBank/DDBJ whole genome shotgun (WGS) entry which is preliminary data.</text>
</comment>
<evidence type="ECO:0000313" key="1">
    <source>
        <dbReference type="EMBL" id="RDG37983.1"/>
    </source>
</evidence>